<dbReference type="EMBL" id="KK198754">
    <property type="protein sequence ID" value="KCW86826.1"/>
    <property type="molecule type" value="Genomic_DNA"/>
</dbReference>
<sequence>MRRITTLCSKRGGSQISRLSAFHDLRSDQPTKLRKKTHLALSWALIRGREKGKLCPISEAPKVQDMVVQNTHNS</sequence>
<protein>
    <submittedName>
        <fullName evidence="1">Uncharacterized protein</fullName>
    </submittedName>
</protein>
<name>A0A059D8T8_EUCGR</name>
<gene>
    <name evidence="1" type="ORF">EUGRSUZ_B03424</name>
</gene>
<accession>A0A059D8T8</accession>
<reference evidence="1" key="1">
    <citation type="submission" date="2013-07" db="EMBL/GenBank/DDBJ databases">
        <title>The genome of Eucalyptus grandis.</title>
        <authorList>
            <person name="Schmutz J."/>
            <person name="Hayes R."/>
            <person name="Myburg A."/>
            <person name="Tuskan G."/>
            <person name="Grattapaglia D."/>
            <person name="Rokhsar D.S."/>
        </authorList>
    </citation>
    <scope>NUCLEOTIDE SEQUENCE</scope>
    <source>
        <tissue evidence="1">Leaf extractions</tissue>
    </source>
</reference>
<proteinExistence type="predicted"/>
<dbReference type="Gramene" id="KCW86826">
    <property type="protein sequence ID" value="KCW86826"/>
    <property type="gene ID" value="EUGRSUZ_B03424"/>
</dbReference>
<evidence type="ECO:0000313" key="1">
    <source>
        <dbReference type="EMBL" id="KCW86826.1"/>
    </source>
</evidence>
<dbReference type="InParanoid" id="A0A059D8T8"/>
<organism evidence="1">
    <name type="scientific">Eucalyptus grandis</name>
    <name type="common">Flooded gum</name>
    <dbReference type="NCBI Taxonomy" id="71139"/>
    <lineage>
        <taxon>Eukaryota</taxon>
        <taxon>Viridiplantae</taxon>
        <taxon>Streptophyta</taxon>
        <taxon>Embryophyta</taxon>
        <taxon>Tracheophyta</taxon>
        <taxon>Spermatophyta</taxon>
        <taxon>Magnoliopsida</taxon>
        <taxon>eudicotyledons</taxon>
        <taxon>Gunneridae</taxon>
        <taxon>Pentapetalae</taxon>
        <taxon>rosids</taxon>
        <taxon>malvids</taxon>
        <taxon>Myrtales</taxon>
        <taxon>Myrtaceae</taxon>
        <taxon>Myrtoideae</taxon>
        <taxon>Eucalypteae</taxon>
        <taxon>Eucalyptus</taxon>
    </lineage>
</organism>
<dbReference type="AlphaFoldDB" id="A0A059D8T8"/>